<evidence type="ECO:0000256" key="4">
    <source>
        <dbReference type="ARBA" id="ARBA00022723"/>
    </source>
</evidence>
<keyword evidence="3" id="KW-0004">4Fe-4S</keyword>
<dbReference type="AlphaFoldDB" id="A0A2J1E0J0"/>
<dbReference type="InterPro" id="IPR012832">
    <property type="entry name" value="RDH"/>
</dbReference>
<keyword evidence="5" id="KW-0732">Signal</keyword>
<dbReference type="PROSITE" id="PS51379">
    <property type="entry name" value="4FE4S_FER_2"/>
    <property type="match status" value="1"/>
</dbReference>
<dbReference type="NCBIfam" id="TIGR01409">
    <property type="entry name" value="TAT_signal_seq"/>
    <property type="match status" value="1"/>
</dbReference>
<dbReference type="SUPFAM" id="SSF54862">
    <property type="entry name" value="4Fe-4S ferredoxins"/>
    <property type="match status" value="1"/>
</dbReference>
<keyword evidence="6" id="KW-0677">Repeat</keyword>
<dbReference type="InterPro" id="IPR017900">
    <property type="entry name" value="4Fe4S_Fe_S_CS"/>
</dbReference>
<evidence type="ECO:0000256" key="10">
    <source>
        <dbReference type="ARBA" id="ARBA00029374"/>
    </source>
</evidence>
<comment type="cofactor">
    <cofactor evidence="10">
        <name>corrinoid</name>
        <dbReference type="ChEBI" id="CHEBI:33913"/>
    </cofactor>
</comment>
<evidence type="ECO:0000256" key="6">
    <source>
        <dbReference type="ARBA" id="ARBA00022737"/>
    </source>
</evidence>
<evidence type="ECO:0000256" key="7">
    <source>
        <dbReference type="ARBA" id="ARBA00023004"/>
    </source>
</evidence>
<dbReference type="InterPro" id="IPR019546">
    <property type="entry name" value="TAT_signal_bac_arc"/>
</dbReference>
<keyword evidence="9" id="KW-0472">Membrane</keyword>
<proteinExistence type="predicted"/>
<reference evidence="12 13" key="1">
    <citation type="journal article" date="2017" name="FEMS Microbiol. Ecol.">
        <title>Reconstructed genomes of novel Dehalococcoides mccartyi strains from 1,2,3,4-tetrachlorodibenzo-p-dioxin-dechlorinating enrichment cultures reveal divergent reductive dehalogenase gene profiles.</title>
        <authorList>
            <person name="Dam H.T."/>
            <person name="Vollmers J."/>
            <person name="Kaster A.K."/>
            <person name="Haggblom M.M."/>
        </authorList>
    </citation>
    <scope>NUCLEOTIDE SEQUENCE [LARGE SCALE GENOMIC DNA]</scope>
    <source>
        <strain evidence="12 13">H1-3-2.001</strain>
    </source>
</reference>
<dbReference type="GO" id="GO:0005886">
    <property type="term" value="C:plasma membrane"/>
    <property type="evidence" value="ECO:0007669"/>
    <property type="project" value="UniProtKB-SubCell"/>
</dbReference>
<name>A0A2J1E0J0_9CHLR</name>
<accession>A0A2J1E0J0</accession>
<dbReference type="PANTHER" id="PTHR42827">
    <property type="entry name" value="IRON-SULFUR CLUSTER-BINDING PROTEIN-RELATED"/>
    <property type="match status" value="1"/>
</dbReference>
<keyword evidence="4" id="KW-0479">Metal-binding</keyword>
<evidence type="ECO:0000256" key="3">
    <source>
        <dbReference type="ARBA" id="ARBA00022485"/>
    </source>
</evidence>
<dbReference type="Pfam" id="PF13486">
    <property type="entry name" value="Dehalogenase"/>
    <property type="match status" value="1"/>
</dbReference>
<keyword evidence="8" id="KW-0411">Iron-sulfur</keyword>
<dbReference type="PANTHER" id="PTHR42827:SF1">
    <property type="entry name" value="IRON-SULFUR CLUSTER-BINDING PROTEIN"/>
    <property type="match status" value="1"/>
</dbReference>
<protein>
    <submittedName>
        <fullName evidence="12">Reductive dehalogenase</fullName>
    </submittedName>
</protein>
<keyword evidence="2" id="KW-1003">Cell membrane</keyword>
<dbReference type="GO" id="GO:0046872">
    <property type="term" value="F:metal ion binding"/>
    <property type="evidence" value="ECO:0007669"/>
    <property type="project" value="UniProtKB-KW"/>
</dbReference>
<evidence type="ECO:0000313" key="12">
    <source>
        <dbReference type="EMBL" id="PKH48013.1"/>
    </source>
</evidence>
<dbReference type="InterPro" id="IPR006311">
    <property type="entry name" value="TAT_signal"/>
</dbReference>
<gene>
    <name evidence="12" type="ORF">CVH13_00076</name>
</gene>
<dbReference type="NCBIfam" id="TIGR02486">
    <property type="entry name" value="RDH"/>
    <property type="match status" value="1"/>
</dbReference>
<keyword evidence="7" id="KW-0408">Iron</keyword>
<feature type="domain" description="4Fe-4S ferredoxin-type" evidence="11">
    <location>
        <begin position="338"/>
        <end position="370"/>
    </location>
</feature>
<comment type="caution">
    <text evidence="12">The sequence shown here is derived from an EMBL/GenBank/DDBJ whole genome shotgun (WGS) entry which is preliminary data.</text>
</comment>
<dbReference type="PROSITE" id="PS00198">
    <property type="entry name" value="4FE4S_FER_1"/>
    <property type="match status" value="1"/>
</dbReference>
<evidence type="ECO:0000256" key="5">
    <source>
        <dbReference type="ARBA" id="ARBA00022729"/>
    </source>
</evidence>
<dbReference type="PROSITE" id="PS51318">
    <property type="entry name" value="TAT"/>
    <property type="match status" value="1"/>
</dbReference>
<evidence type="ECO:0000256" key="2">
    <source>
        <dbReference type="ARBA" id="ARBA00022475"/>
    </source>
</evidence>
<evidence type="ECO:0000256" key="8">
    <source>
        <dbReference type="ARBA" id="ARBA00023014"/>
    </source>
</evidence>
<evidence type="ECO:0000256" key="1">
    <source>
        <dbReference type="ARBA" id="ARBA00004236"/>
    </source>
</evidence>
<organism evidence="12 13">
    <name type="scientific">Dehalococcoides mccartyi</name>
    <dbReference type="NCBI Taxonomy" id="61435"/>
    <lineage>
        <taxon>Bacteria</taxon>
        <taxon>Bacillati</taxon>
        <taxon>Chloroflexota</taxon>
        <taxon>Dehalococcoidia</taxon>
        <taxon>Dehalococcoidales</taxon>
        <taxon>Dehalococcoidaceae</taxon>
        <taxon>Dehalococcoides</taxon>
    </lineage>
</organism>
<sequence>MSKIHSTVSRRDFMKGLGLAGAGLGAAASTTPVFHDMDELIASSGFSGSESYSRYPWWVKEVDKPTAEIDWNLMKPYDMRNSDKWATPELLAKYYAAQLKHTKECILNKTPGSSLKDYALFGGIKGSMMQNVTKVGTPEPNLEYLYPTDTLTSLGLPRYEGTPEENLKMCAAAIHLLGGRDISVVEVDDNVKKVLYSHSAMLMGGKPSRAIVWEDVDNAYETPEKMVIPNKCKWALVYSCPQSQLSRYQSVIMGKFGVFGAYSDIAVMDQRLQKFLRILGYQGVLDGFGGGNSIGSNSGFGVLAGSGEIGRHDYVNSPSFGALMRMSQFILTDLPLAPTKPIDAGMWKFCQSCKKCADMCPSGAISKEAEPTWEPTGVWNGTGRKLYPVDYPKCGPWRGMPPGGIGHIYEAGPGGCSNCQVVCVFTKTPKASIHDVIRPLVSSTSVFNSFFTTLDKSFHYGEAFVTPLGEVNVSPDEWWNRDLKTYPFKGRVMGDGWA</sequence>
<dbReference type="InterPro" id="IPR017896">
    <property type="entry name" value="4Fe4S_Fe-S-bd"/>
</dbReference>
<dbReference type="InterPro" id="IPR028894">
    <property type="entry name" value="RDH_dom"/>
</dbReference>
<evidence type="ECO:0000313" key="13">
    <source>
        <dbReference type="Proteomes" id="UP000233649"/>
    </source>
</evidence>
<dbReference type="GO" id="GO:0051539">
    <property type="term" value="F:4 iron, 4 sulfur cluster binding"/>
    <property type="evidence" value="ECO:0007669"/>
    <property type="project" value="UniProtKB-KW"/>
</dbReference>
<dbReference type="Proteomes" id="UP000233649">
    <property type="component" value="Unassembled WGS sequence"/>
</dbReference>
<dbReference type="Gene3D" id="3.30.70.20">
    <property type="match status" value="1"/>
</dbReference>
<comment type="subcellular location">
    <subcellularLocation>
        <location evidence="1">Cell membrane</location>
    </subcellularLocation>
</comment>
<evidence type="ECO:0000256" key="9">
    <source>
        <dbReference type="ARBA" id="ARBA00023136"/>
    </source>
</evidence>
<evidence type="ECO:0000259" key="11">
    <source>
        <dbReference type="PROSITE" id="PS51379"/>
    </source>
</evidence>
<dbReference type="EMBL" id="PHFD01000022">
    <property type="protein sequence ID" value="PKH48013.1"/>
    <property type="molecule type" value="Genomic_DNA"/>
</dbReference>